<dbReference type="InterPro" id="IPR001845">
    <property type="entry name" value="HTH_ArsR_DNA-bd_dom"/>
</dbReference>
<dbReference type="PANTHER" id="PTHR38600:SF1">
    <property type="entry name" value="TRANSCRIPTIONAL REGULATORY PROTEIN"/>
    <property type="match status" value="1"/>
</dbReference>
<keyword evidence="3" id="KW-1185">Reference proteome</keyword>
<proteinExistence type="predicted"/>
<name>A0ABQ6GPS6_9GAMM</name>
<feature type="domain" description="HTH arsR-type" evidence="1">
    <location>
        <begin position="5"/>
        <end position="100"/>
    </location>
</feature>
<dbReference type="CDD" id="cd00090">
    <property type="entry name" value="HTH_ARSR"/>
    <property type="match status" value="1"/>
</dbReference>
<dbReference type="SMART" id="SM00418">
    <property type="entry name" value="HTH_ARSR"/>
    <property type="match status" value="1"/>
</dbReference>
<organism evidence="2 3">
    <name type="scientific">Thalassotalea insulae</name>
    <dbReference type="NCBI Taxonomy" id="2056778"/>
    <lineage>
        <taxon>Bacteria</taxon>
        <taxon>Pseudomonadati</taxon>
        <taxon>Pseudomonadota</taxon>
        <taxon>Gammaproteobacteria</taxon>
        <taxon>Alteromonadales</taxon>
        <taxon>Colwelliaceae</taxon>
        <taxon>Thalassotalea</taxon>
    </lineage>
</organism>
<dbReference type="Pfam" id="PF01022">
    <property type="entry name" value="HTH_5"/>
    <property type="match status" value="1"/>
</dbReference>
<sequence>MLNAKMSTKEQQDDKVFKALAASDRRKILDLLRDGPMLTGDICQQMAWLSRCSVLQHLKVLASAQLIVQQKQGRNCWNTLDISPIQGIYQRWIKDYAAPAANFLHLLKQDLEQD</sequence>
<dbReference type="EMBL" id="BSST01000001">
    <property type="protein sequence ID" value="GLX77985.1"/>
    <property type="molecule type" value="Genomic_DNA"/>
</dbReference>
<dbReference type="PANTHER" id="PTHR38600">
    <property type="entry name" value="TRANSCRIPTIONAL REGULATORY PROTEIN"/>
    <property type="match status" value="1"/>
</dbReference>
<reference evidence="2 3" key="1">
    <citation type="submission" date="2023-03" db="EMBL/GenBank/DDBJ databases">
        <title>Draft genome sequence of Thalassotalea insulae KCTC 62186T.</title>
        <authorList>
            <person name="Sawabe T."/>
        </authorList>
    </citation>
    <scope>NUCLEOTIDE SEQUENCE [LARGE SCALE GENOMIC DNA]</scope>
    <source>
        <strain evidence="2 3">KCTC 62186</strain>
    </source>
</reference>
<dbReference type="PROSITE" id="PS50987">
    <property type="entry name" value="HTH_ARSR_2"/>
    <property type="match status" value="1"/>
</dbReference>
<dbReference type="InterPro" id="IPR036388">
    <property type="entry name" value="WH-like_DNA-bd_sf"/>
</dbReference>
<dbReference type="SUPFAM" id="SSF46785">
    <property type="entry name" value="Winged helix' DNA-binding domain"/>
    <property type="match status" value="1"/>
</dbReference>
<protein>
    <submittedName>
        <fullName evidence="2">Transcriptional regulator</fullName>
    </submittedName>
</protein>
<gene>
    <name evidence="2" type="ORF">tinsulaeT_13250</name>
</gene>
<dbReference type="Gene3D" id="1.10.10.10">
    <property type="entry name" value="Winged helix-like DNA-binding domain superfamily/Winged helix DNA-binding domain"/>
    <property type="match status" value="1"/>
</dbReference>
<dbReference type="Proteomes" id="UP001157186">
    <property type="component" value="Unassembled WGS sequence"/>
</dbReference>
<evidence type="ECO:0000313" key="2">
    <source>
        <dbReference type="EMBL" id="GLX77985.1"/>
    </source>
</evidence>
<comment type="caution">
    <text evidence="2">The sequence shown here is derived from an EMBL/GenBank/DDBJ whole genome shotgun (WGS) entry which is preliminary data.</text>
</comment>
<dbReference type="InterPro" id="IPR011991">
    <property type="entry name" value="ArsR-like_HTH"/>
</dbReference>
<accession>A0ABQ6GPS6</accession>
<evidence type="ECO:0000313" key="3">
    <source>
        <dbReference type="Proteomes" id="UP001157186"/>
    </source>
</evidence>
<dbReference type="PRINTS" id="PR00778">
    <property type="entry name" value="HTHARSR"/>
</dbReference>
<evidence type="ECO:0000259" key="1">
    <source>
        <dbReference type="PROSITE" id="PS50987"/>
    </source>
</evidence>
<dbReference type="InterPro" id="IPR036390">
    <property type="entry name" value="WH_DNA-bd_sf"/>
</dbReference>